<accession>A0A6B3C469</accession>
<dbReference type="PANTHER" id="PTHR11695:SF294">
    <property type="entry name" value="RETICULON-4-INTERACTING PROTEIN 1, MITOCHONDRIAL"/>
    <property type="match status" value="1"/>
</dbReference>
<dbReference type="RefSeq" id="WP_164321588.1">
    <property type="nucleotide sequence ID" value="NZ_JAAGLU010000039.1"/>
</dbReference>
<dbReference type="AlphaFoldDB" id="A0A6B3C469"/>
<evidence type="ECO:0000313" key="2">
    <source>
        <dbReference type="EMBL" id="NEC91122.1"/>
    </source>
</evidence>
<gene>
    <name evidence="2" type="ORF">G3I71_36185</name>
</gene>
<protein>
    <submittedName>
        <fullName evidence="2">NADP-dependent oxidoreductase</fullName>
    </submittedName>
</protein>
<sequence length="331" mass="34875">MRAFVVTKYKEPLQEADVPEPTVGEHDVLVRVQAAGLNPLDEKIRAGEFKQILPYKLPLILGNDVAGTVISVGTAVRGFKPGDEVYARPHQNRIGTFAERIAVAEDDLALKPASVSMEEAGSLPLAALTAWQALVERGKARPGQKVLIHAGAGGVGSIAIQLAAHLGANVATTASGSNADFVRALGADTVIDYRTQDFEQLLTGYDLVLDSIGGETLEKSLRVLKPGGKAIGIAGPPDPAFAREAGLNPLLRLAVTGLSGKIRRQAKKLGVTYEFLLMRASGDQLRQITTLIDQGVVRPVVGKVVGFDQTPQALQSLSQGGIRGKAVIGNS</sequence>
<dbReference type="InterPro" id="IPR036291">
    <property type="entry name" value="NAD(P)-bd_dom_sf"/>
</dbReference>
<evidence type="ECO:0000259" key="1">
    <source>
        <dbReference type="SMART" id="SM00829"/>
    </source>
</evidence>
<dbReference type="InterPro" id="IPR013154">
    <property type="entry name" value="ADH-like_N"/>
</dbReference>
<comment type="caution">
    <text evidence="2">The sequence shown here is derived from an EMBL/GenBank/DDBJ whole genome shotgun (WGS) entry which is preliminary data.</text>
</comment>
<dbReference type="CDD" id="cd05289">
    <property type="entry name" value="MDR_like_2"/>
    <property type="match status" value="1"/>
</dbReference>
<dbReference type="Gene3D" id="3.40.50.720">
    <property type="entry name" value="NAD(P)-binding Rossmann-like Domain"/>
    <property type="match status" value="1"/>
</dbReference>
<dbReference type="PANTHER" id="PTHR11695">
    <property type="entry name" value="ALCOHOL DEHYDROGENASE RELATED"/>
    <property type="match status" value="1"/>
</dbReference>
<dbReference type="Pfam" id="PF13602">
    <property type="entry name" value="ADH_zinc_N_2"/>
    <property type="match status" value="1"/>
</dbReference>
<dbReference type="Pfam" id="PF08240">
    <property type="entry name" value="ADH_N"/>
    <property type="match status" value="1"/>
</dbReference>
<dbReference type="InterPro" id="IPR050700">
    <property type="entry name" value="YIM1/Zinc_Alcohol_DH_Fams"/>
</dbReference>
<dbReference type="InterPro" id="IPR020843">
    <property type="entry name" value="ER"/>
</dbReference>
<proteinExistence type="predicted"/>
<dbReference type="GO" id="GO:0016491">
    <property type="term" value="F:oxidoreductase activity"/>
    <property type="evidence" value="ECO:0007669"/>
    <property type="project" value="InterPro"/>
</dbReference>
<dbReference type="Gene3D" id="3.90.180.10">
    <property type="entry name" value="Medium-chain alcohol dehydrogenases, catalytic domain"/>
    <property type="match status" value="1"/>
</dbReference>
<organism evidence="2">
    <name type="scientific">Streptomyces sp. SID12501</name>
    <dbReference type="NCBI Taxonomy" id="2706042"/>
    <lineage>
        <taxon>Bacteria</taxon>
        <taxon>Bacillati</taxon>
        <taxon>Actinomycetota</taxon>
        <taxon>Actinomycetes</taxon>
        <taxon>Kitasatosporales</taxon>
        <taxon>Streptomycetaceae</taxon>
        <taxon>Streptomyces</taxon>
    </lineage>
</organism>
<dbReference type="EMBL" id="JAAGLU010000039">
    <property type="protein sequence ID" value="NEC91122.1"/>
    <property type="molecule type" value="Genomic_DNA"/>
</dbReference>
<dbReference type="SMART" id="SM00829">
    <property type="entry name" value="PKS_ER"/>
    <property type="match status" value="1"/>
</dbReference>
<dbReference type="SUPFAM" id="SSF50129">
    <property type="entry name" value="GroES-like"/>
    <property type="match status" value="1"/>
</dbReference>
<name>A0A6B3C469_9ACTN</name>
<feature type="domain" description="Enoyl reductase (ER)" evidence="1">
    <location>
        <begin position="11"/>
        <end position="328"/>
    </location>
</feature>
<dbReference type="SUPFAM" id="SSF51735">
    <property type="entry name" value="NAD(P)-binding Rossmann-fold domains"/>
    <property type="match status" value="1"/>
</dbReference>
<dbReference type="InterPro" id="IPR011032">
    <property type="entry name" value="GroES-like_sf"/>
</dbReference>
<reference evidence="2" key="1">
    <citation type="submission" date="2020-01" db="EMBL/GenBank/DDBJ databases">
        <title>Insect and environment-associated Actinomycetes.</title>
        <authorList>
            <person name="Currrie C."/>
            <person name="Chevrette M."/>
            <person name="Carlson C."/>
            <person name="Stubbendieck R."/>
            <person name="Wendt-Pienkowski E."/>
        </authorList>
    </citation>
    <scope>NUCLEOTIDE SEQUENCE</scope>
    <source>
        <strain evidence="2">SID12501</strain>
    </source>
</reference>